<evidence type="ECO:0000313" key="3">
    <source>
        <dbReference type="Proteomes" id="UP000075903"/>
    </source>
</evidence>
<dbReference type="AlphaFoldDB" id="A0A182V495"/>
<dbReference type="VEuPathDB" id="VectorBase:AMEM21_008478"/>
<sequence length="183" mass="19028">MTSLSSDSRCPGSSTSNSSNGGDVANNNHHPKDASTSRADIVVCRTKMRDQAAVGNGHVATVADGRGCAKQGGSMCHPEQSRTTHPRSQSQGDRTATAHPSSSASSPSTIDSCDPARYKGSLQPAAASTARHHRSSSLGDRDVTDSASPGASTTTVGSTVQKPEDPYAELERILEKVQQSFMT</sequence>
<feature type="compositionally biased region" description="Low complexity" evidence="1">
    <location>
        <begin position="12"/>
        <end position="22"/>
    </location>
</feature>
<feature type="compositionally biased region" description="Polar residues" evidence="1">
    <location>
        <begin position="81"/>
        <end position="94"/>
    </location>
</feature>
<accession>A0A182V495</accession>
<dbReference type="EnsemblMetazoa" id="AMEM008584-RA">
    <property type="protein sequence ID" value="AMEM008584-PA"/>
    <property type="gene ID" value="AMEM008584"/>
</dbReference>
<protein>
    <submittedName>
        <fullName evidence="2">Uncharacterized protein</fullName>
    </submittedName>
</protein>
<organism evidence="2 3">
    <name type="scientific">Anopheles merus</name>
    <name type="common">Mosquito</name>
    <dbReference type="NCBI Taxonomy" id="30066"/>
    <lineage>
        <taxon>Eukaryota</taxon>
        <taxon>Metazoa</taxon>
        <taxon>Ecdysozoa</taxon>
        <taxon>Arthropoda</taxon>
        <taxon>Hexapoda</taxon>
        <taxon>Insecta</taxon>
        <taxon>Pterygota</taxon>
        <taxon>Neoptera</taxon>
        <taxon>Endopterygota</taxon>
        <taxon>Diptera</taxon>
        <taxon>Nematocera</taxon>
        <taxon>Culicoidea</taxon>
        <taxon>Culicidae</taxon>
        <taxon>Anophelinae</taxon>
        <taxon>Anopheles</taxon>
    </lineage>
</organism>
<dbReference type="VEuPathDB" id="VectorBase:AMEM008584"/>
<name>A0A182V495_ANOME</name>
<feature type="compositionally biased region" description="Low complexity" evidence="1">
    <location>
        <begin position="95"/>
        <end position="109"/>
    </location>
</feature>
<feature type="region of interest" description="Disordered" evidence="1">
    <location>
        <begin position="63"/>
        <end position="169"/>
    </location>
</feature>
<reference evidence="2" key="1">
    <citation type="submission" date="2020-05" db="UniProtKB">
        <authorList>
            <consortium name="EnsemblMetazoa"/>
        </authorList>
    </citation>
    <scope>IDENTIFICATION</scope>
    <source>
        <strain evidence="2">MAF</strain>
    </source>
</reference>
<feature type="compositionally biased region" description="Polar residues" evidence="1">
    <location>
        <begin position="145"/>
        <end position="161"/>
    </location>
</feature>
<evidence type="ECO:0000313" key="2">
    <source>
        <dbReference type="EnsemblMetazoa" id="AMEM008584-PA"/>
    </source>
</evidence>
<proteinExistence type="predicted"/>
<keyword evidence="3" id="KW-1185">Reference proteome</keyword>
<feature type="region of interest" description="Disordered" evidence="1">
    <location>
        <begin position="1"/>
        <end position="38"/>
    </location>
</feature>
<evidence type="ECO:0000256" key="1">
    <source>
        <dbReference type="SAM" id="MobiDB-lite"/>
    </source>
</evidence>
<dbReference type="Proteomes" id="UP000075903">
    <property type="component" value="Unassembled WGS sequence"/>
</dbReference>